<keyword evidence="2 5" id="KW-0378">Hydrolase</keyword>
<dbReference type="Gene3D" id="3.90.70.10">
    <property type="entry name" value="Cysteine proteinases"/>
    <property type="match status" value="2"/>
</dbReference>
<dbReference type="InterPro" id="IPR028889">
    <property type="entry name" value="USP"/>
</dbReference>
<accession>A0A078B0G7</accession>
<dbReference type="OrthoDB" id="265776at2759"/>
<evidence type="ECO:0000256" key="2">
    <source>
        <dbReference type="RuleBase" id="RU366025"/>
    </source>
</evidence>
<dbReference type="Pfam" id="PF06337">
    <property type="entry name" value="DUSP"/>
    <property type="match status" value="1"/>
</dbReference>
<organism evidence="5 6">
    <name type="scientific">Stylonychia lemnae</name>
    <name type="common">Ciliate</name>
    <dbReference type="NCBI Taxonomy" id="5949"/>
    <lineage>
        <taxon>Eukaryota</taxon>
        <taxon>Sar</taxon>
        <taxon>Alveolata</taxon>
        <taxon>Ciliophora</taxon>
        <taxon>Intramacronucleata</taxon>
        <taxon>Spirotrichea</taxon>
        <taxon>Stichotrichia</taxon>
        <taxon>Sporadotrichida</taxon>
        <taxon>Oxytrichidae</taxon>
        <taxon>Stylonychinae</taxon>
        <taxon>Stylonychia</taxon>
    </lineage>
</organism>
<dbReference type="Gene3D" id="3.30.2230.10">
    <property type="entry name" value="DUSP-like"/>
    <property type="match status" value="1"/>
</dbReference>
<dbReference type="Pfam" id="PF00443">
    <property type="entry name" value="UCH"/>
    <property type="match status" value="1"/>
</dbReference>
<comment type="catalytic activity">
    <reaction evidence="2">
        <text>Thiol-dependent hydrolysis of ester, thioester, amide, peptide and isopeptide bonds formed by the C-terminal Gly of ubiquitin (a 76-residue protein attached to proteins as an intracellular targeting signal).</text>
        <dbReference type="EC" id="3.4.19.12"/>
    </reaction>
</comment>
<keyword evidence="2" id="KW-0833">Ubl conjugation pathway</keyword>
<dbReference type="InterPro" id="IPR018200">
    <property type="entry name" value="USP_CS"/>
</dbReference>
<dbReference type="SUPFAM" id="SSF54001">
    <property type="entry name" value="Cysteine proteinases"/>
    <property type="match status" value="1"/>
</dbReference>
<proteinExistence type="inferred from homology"/>
<reference evidence="5 6" key="1">
    <citation type="submission" date="2014-06" db="EMBL/GenBank/DDBJ databases">
        <authorList>
            <person name="Swart Estienne"/>
        </authorList>
    </citation>
    <scope>NUCLEOTIDE SEQUENCE [LARGE SCALE GENOMIC DNA]</scope>
    <source>
        <strain evidence="5 6">130c</strain>
    </source>
</reference>
<feature type="domain" description="USP" evidence="4">
    <location>
        <begin position="309"/>
        <end position="928"/>
    </location>
</feature>
<dbReference type="PROSITE" id="PS50235">
    <property type="entry name" value="USP_3"/>
    <property type="match status" value="1"/>
</dbReference>
<dbReference type="SUPFAM" id="SSF143791">
    <property type="entry name" value="DUSP-like"/>
    <property type="match status" value="1"/>
</dbReference>
<keyword evidence="2" id="KW-0788">Thiol protease</keyword>
<protein>
    <recommendedName>
        <fullName evidence="2">Ubiquitin carboxyl-terminal hydrolase</fullName>
        <ecNumber evidence="2">3.4.19.12</ecNumber>
    </recommendedName>
</protein>
<evidence type="ECO:0000256" key="3">
    <source>
        <dbReference type="SAM" id="MobiDB-lite"/>
    </source>
</evidence>
<dbReference type="InterPro" id="IPR050185">
    <property type="entry name" value="Ub_carboxyl-term_hydrolase"/>
</dbReference>
<dbReference type="EC" id="3.4.19.12" evidence="2"/>
<dbReference type="InterPro" id="IPR001394">
    <property type="entry name" value="Peptidase_C19_UCH"/>
</dbReference>
<dbReference type="Proteomes" id="UP000039865">
    <property type="component" value="Unassembled WGS sequence"/>
</dbReference>
<evidence type="ECO:0000313" key="6">
    <source>
        <dbReference type="Proteomes" id="UP000039865"/>
    </source>
</evidence>
<keyword evidence="6" id="KW-1185">Reference proteome</keyword>
<dbReference type="PROSITE" id="PS00972">
    <property type="entry name" value="USP_1"/>
    <property type="match status" value="1"/>
</dbReference>
<dbReference type="CDD" id="cd02674">
    <property type="entry name" value="Peptidase_C19R"/>
    <property type="match status" value="1"/>
</dbReference>
<dbReference type="GO" id="GO:0004843">
    <property type="term" value="F:cysteine-type deubiquitinase activity"/>
    <property type="evidence" value="ECO:0007669"/>
    <property type="project" value="UniProtKB-UniRule"/>
</dbReference>
<dbReference type="GO" id="GO:0016579">
    <property type="term" value="P:protein deubiquitination"/>
    <property type="evidence" value="ECO:0007669"/>
    <property type="project" value="InterPro"/>
</dbReference>
<dbReference type="PROSITE" id="PS00973">
    <property type="entry name" value="USP_2"/>
    <property type="match status" value="1"/>
</dbReference>
<feature type="region of interest" description="Disordered" evidence="3">
    <location>
        <begin position="1"/>
        <end position="20"/>
    </location>
</feature>
<name>A0A078B0G7_STYLE</name>
<gene>
    <name evidence="5" type="primary">Contig11789.g12610</name>
    <name evidence="5" type="ORF">STYLEM_15690</name>
</gene>
<dbReference type="InterPro" id="IPR035927">
    <property type="entry name" value="DUSP-like_sf"/>
</dbReference>
<comment type="similarity">
    <text evidence="1 2">Belongs to the peptidase C19 family.</text>
</comment>
<feature type="compositionally biased region" description="Basic and acidic residues" evidence="3">
    <location>
        <begin position="1"/>
        <end position="12"/>
    </location>
</feature>
<dbReference type="SUPFAM" id="SSF54236">
    <property type="entry name" value="Ubiquitin-like"/>
    <property type="match status" value="1"/>
</dbReference>
<sequence>MSEQFEEKKDQLDQQSVIEPSTETNTVISEVIKPIEFPHPGPINKRDQVKNFTLQEQFLQAKYENQDEEYQILTSSVENQDYVLVSDDVWKILFETYGGNDIPRQSINLNKNIPQLEQEPQKKDEFVVEVLYKKVMIYILPKLRTHQYLKQAAAVYVSRQASVLDLRKKIAQVLRDSQGERRSIIELMDMSRLWKLDPSETVYDVEKYYECESKESLPLQIDGKVLEDNQLLEDLNISENDILLYEVQAWSFLTKNNKYSFQPTQKKQERCKQNKNFLLDINPENLKEEYLMSLPLDKCLEKNSKGGLTGLQNLGNTCYMNSVLQCLSNTEPLTKFLIFDCYQSHINKNNFLGTQGKLAIAFSDLLYEMYVGHENSIAPWDVKNIISRRAVQFSGFAQHDSQEILSFLLETMHEDLNDVTKKPYVEQKDYDNRSDEEVSKEYWDGFKKRERSIFIELFYGQLKSRVQCTVCGKISISFDPFNMLSVPIPIIKENVVNVKYFPYSLKQPHKLLKINVGEYDSVTDLKQKVQDILNVQNMQDLFIGLMKKKDQIDVINREKFVKNITEKGEEIVVFERPLGIVEGSFIMELKLFLIKRGWTMMSYPHCISYSRLIVLERRMTVREAKIEIYKYFRPLIDMPEIKGLSEKERQFLNESRQIEEEYKFFFENKSNKSQQPYQIQIFNNMPFEEGTFFGTTQESCAFCNKSHKGSNCSFDLGDSMTMRQVLSKVKKNLDLELALIFNPNSCLDISKLQNIQYKDHETYQPILFKKHPVKIKNAISIYDCFNWFSQEETLTGNDMWYCPTCKSHQIALKKMEIYKCPDYLIVHLKRFSHAKSLYSRKLEEIIEFPVENLDLSKQILSQEKKNSIYDLYAVSNHFGSLNGGHYTAYAKNAINSEWYEFDDSHVNPIQDKESIVNKASYVLFYKRRGA</sequence>
<evidence type="ECO:0000256" key="1">
    <source>
        <dbReference type="ARBA" id="ARBA00009085"/>
    </source>
</evidence>
<evidence type="ECO:0000313" key="5">
    <source>
        <dbReference type="EMBL" id="CDW86593.1"/>
    </source>
</evidence>
<dbReference type="InterPro" id="IPR038765">
    <property type="entry name" value="Papain-like_cys_pep_sf"/>
</dbReference>
<dbReference type="InParanoid" id="A0A078B0G7"/>
<dbReference type="PANTHER" id="PTHR21646">
    <property type="entry name" value="UBIQUITIN CARBOXYL-TERMINAL HYDROLASE"/>
    <property type="match status" value="1"/>
</dbReference>
<dbReference type="AlphaFoldDB" id="A0A078B0G7"/>
<dbReference type="InterPro" id="IPR029071">
    <property type="entry name" value="Ubiquitin-like_domsf"/>
</dbReference>
<dbReference type="GO" id="GO:0006508">
    <property type="term" value="P:proteolysis"/>
    <property type="evidence" value="ECO:0007669"/>
    <property type="project" value="UniProtKB-KW"/>
</dbReference>
<dbReference type="InterPro" id="IPR006615">
    <property type="entry name" value="Pept_C19_DUSP"/>
</dbReference>
<evidence type="ECO:0000259" key="4">
    <source>
        <dbReference type="PROSITE" id="PS50235"/>
    </source>
</evidence>
<dbReference type="EMBL" id="CCKQ01014801">
    <property type="protein sequence ID" value="CDW86593.1"/>
    <property type="molecule type" value="Genomic_DNA"/>
</dbReference>
<keyword evidence="2" id="KW-0645">Protease</keyword>